<dbReference type="GO" id="GO:0006508">
    <property type="term" value="P:proteolysis"/>
    <property type="evidence" value="ECO:0007669"/>
    <property type="project" value="UniProtKB-KW"/>
</dbReference>
<evidence type="ECO:0000256" key="9">
    <source>
        <dbReference type="ARBA" id="ARBA00022960"/>
    </source>
</evidence>
<evidence type="ECO:0000313" key="16">
    <source>
        <dbReference type="EMBL" id="TVZ02821.1"/>
    </source>
</evidence>
<dbReference type="InterPro" id="IPR012338">
    <property type="entry name" value="Beta-lactam/transpept-like"/>
</dbReference>
<evidence type="ECO:0000256" key="2">
    <source>
        <dbReference type="ARBA" id="ARBA00004236"/>
    </source>
</evidence>
<keyword evidence="12" id="KW-0472">Membrane</keyword>
<evidence type="ECO:0000259" key="14">
    <source>
        <dbReference type="Pfam" id="PF00905"/>
    </source>
</evidence>
<dbReference type="Pfam" id="PF03717">
    <property type="entry name" value="PBP_dimer"/>
    <property type="match status" value="1"/>
</dbReference>
<dbReference type="GO" id="GO:0009252">
    <property type="term" value="P:peptidoglycan biosynthetic process"/>
    <property type="evidence" value="ECO:0007669"/>
    <property type="project" value="UniProtKB-KW"/>
</dbReference>
<dbReference type="SUPFAM" id="SSF56601">
    <property type="entry name" value="beta-lactamase/transpeptidase-like"/>
    <property type="match status" value="1"/>
</dbReference>
<dbReference type="GO" id="GO:0009002">
    <property type="term" value="F:serine-type D-Ala-D-Ala carboxypeptidase activity"/>
    <property type="evidence" value="ECO:0007669"/>
    <property type="project" value="InterPro"/>
</dbReference>
<keyword evidence="5" id="KW-0997">Cell inner membrane</keyword>
<dbReference type="InterPro" id="IPR005311">
    <property type="entry name" value="PBP_dimer"/>
</dbReference>
<evidence type="ECO:0000259" key="15">
    <source>
        <dbReference type="Pfam" id="PF03717"/>
    </source>
</evidence>
<dbReference type="InterPro" id="IPR001460">
    <property type="entry name" value="PCN-bd_Tpept"/>
</dbReference>
<dbReference type="NCBIfam" id="TIGR03423">
    <property type="entry name" value="pbp2_mrdA"/>
    <property type="match status" value="1"/>
</dbReference>
<dbReference type="InterPro" id="IPR050515">
    <property type="entry name" value="Beta-lactam/transpept"/>
</dbReference>
<evidence type="ECO:0000256" key="7">
    <source>
        <dbReference type="ARBA" id="ARBA00022692"/>
    </source>
</evidence>
<gene>
    <name evidence="16" type="primary">mrdA</name>
    <name evidence="16" type="ORF">EAS64_20240</name>
</gene>
<dbReference type="InterPro" id="IPR036138">
    <property type="entry name" value="PBP_dimer_sf"/>
</dbReference>
<evidence type="ECO:0000256" key="4">
    <source>
        <dbReference type="ARBA" id="ARBA00022475"/>
    </source>
</evidence>
<feature type="domain" description="Penicillin-binding protein transpeptidase" evidence="14">
    <location>
        <begin position="285"/>
        <end position="652"/>
    </location>
</feature>
<dbReference type="RefSeq" id="WP_145855005.1">
    <property type="nucleotide sequence ID" value="NZ_RPFW01000004.1"/>
</dbReference>
<evidence type="ECO:0000256" key="13">
    <source>
        <dbReference type="ARBA" id="ARBA00023316"/>
    </source>
</evidence>
<protein>
    <submittedName>
        <fullName evidence="16">Penicillin-binding protein 2</fullName>
    </submittedName>
</protein>
<dbReference type="GO" id="GO:0005886">
    <property type="term" value="C:plasma membrane"/>
    <property type="evidence" value="ECO:0007669"/>
    <property type="project" value="UniProtKB-SubCell"/>
</dbReference>
<dbReference type="SUPFAM" id="SSF56519">
    <property type="entry name" value="Penicillin binding protein dimerisation domain"/>
    <property type="match status" value="1"/>
</dbReference>
<comment type="caution">
    <text evidence="16">The sequence shown here is derived from an EMBL/GenBank/DDBJ whole genome shotgun (WGS) entry which is preliminary data.</text>
</comment>
<evidence type="ECO:0000256" key="1">
    <source>
        <dbReference type="ARBA" id="ARBA00004167"/>
    </source>
</evidence>
<evidence type="ECO:0000256" key="12">
    <source>
        <dbReference type="ARBA" id="ARBA00023136"/>
    </source>
</evidence>
<evidence type="ECO:0000256" key="8">
    <source>
        <dbReference type="ARBA" id="ARBA00022801"/>
    </source>
</evidence>
<evidence type="ECO:0000313" key="17">
    <source>
        <dbReference type="Proteomes" id="UP000460272"/>
    </source>
</evidence>
<dbReference type="Gene3D" id="3.40.710.10">
    <property type="entry name" value="DD-peptidase/beta-lactamase superfamily"/>
    <property type="match status" value="1"/>
</dbReference>
<keyword evidence="7" id="KW-0812">Transmembrane</keyword>
<dbReference type="PANTHER" id="PTHR30627:SF2">
    <property type="entry name" value="PEPTIDOGLYCAN D,D-TRANSPEPTIDASE MRDA"/>
    <property type="match status" value="1"/>
</dbReference>
<name>A0A6P2BX18_9ACTN</name>
<dbReference type="GO" id="GO:0071972">
    <property type="term" value="F:peptidoglycan L,D-transpeptidase activity"/>
    <property type="evidence" value="ECO:0007669"/>
    <property type="project" value="TreeGrafter"/>
</dbReference>
<dbReference type="Gene3D" id="3.90.1310.10">
    <property type="entry name" value="Penicillin-binding protein 2a (Domain 2)"/>
    <property type="match status" value="1"/>
</dbReference>
<dbReference type="OrthoDB" id="9766847at2"/>
<organism evidence="16 17">
    <name type="scientific">Trebonia kvetii</name>
    <dbReference type="NCBI Taxonomy" id="2480626"/>
    <lineage>
        <taxon>Bacteria</taxon>
        <taxon>Bacillati</taxon>
        <taxon>Actinomycetota</taxon>
        <taxon>Actinomycetes</taxon>
        <taxon>Streptosporangiales</taxon>
        <taxon>Treboniaceae</taxon>
        <taxon>Trebonia</taxon>
    </lineage>
</organism>
<dbReference type="EMBL" id="RPFW01000004">
    <property type="protein sequence ID" value="TVZ02821.1"/>
    <property type="molecule type" value="Genomic_DNA"/>
</dbReference>
<dbReference type="GO" id="GO:0008360">
    <property type="term" value="P:regulation of cell shape"/>
    <property type="evidence" value="ECO:0007669"/>
    <property type="project" value="UniProtKB-KW"/>
</dbReference>
<dbReference type="Proteomes" id="UP000460272">
    <property type="component" value="Unassembled WGS sequence"/>
</dbReference>
<keyword evidence="8" id="KW-0378">Hydrolase</keyword>
<evidence type="ECO:0000256" key="5">
    <source>
        <dbReference type="ARBA" id="ARBA00022519"/>
    </source>
</evidence>
<reference evidence="16 17" key="1">
    <citation type="submission" date="2018-11" db="EMBL/GenBank/DDBJ databases">
        <title>Trebonia kvetii gen.nov., sp.nov., a novel acidophilic actinobacterium, and proposal of the new actinobacterial family Treboniaceae fam. nov.</title>
        <authorList>
            <person name="Rapoport D."/>
            <person name="Sagova-Mareckova M."/>
            <person name="Sedlacek I."/>
            <person name="Provaznik J."/>
            <person name="Kralova S."/>
            <person name="Pavlinic D."/>
            <person name="Benes V."/>
            <person name="Kopecky J."/>
        </authorList>
    </citation>
    <scope>NUCLEOTIDE SEQUENCE [LARGE SCALE GENOMIC DNA]</scope>
    <source>
        <strain evidence="16 17">15Tr583</strain>
    </source>
</reference>
<dbReference type="InterPro" id="IPR017790">
    <property type="entry name" value="Penicillin-binding_protein_2"/>
</dbReference>
<evidence type="ECO:0000256" key="11">
    <source>
        <dbReference type="ARBA" id="ARBA00022989"/>
    </source>
</evidence>
<comment type="similarity">
    <text evidence="3">Belongs to the transpeptidase family.</text>
</comment>
<evidence type="ECO:0000256" key="6">
    <source>
        <dbReference type="ARBA" id="ARBA00022670"/>
    </source>
</evidence>
<dbReference type="PANTHER" id="PTHR30627">
    <property type="entry name" value="PEPTIDOGLYCAN D,D-TRANSPEPTIDASE"/>
    <property type="match status" value="1"/>
</dbReference>
<comment type="subcellular location">
    <subcellularLocation>
        <location evidence="2">Cell membrane</location>
    </subcellularLocation>
    <subcellularLocation>
        <location evidence="1">Membrane</location>
        <topology evidence="1">Single-pass membrane protein</topology>
    </subcellularLocation>
</comment>
<dbReference type="GO" id="GO:0071555">
    <property type="term" value="P:cell wall organization"/>
    <property type="evidence" value="ECO:0007669"/>
    <property type="project" value="UniProtKB-KW"/>
</dbReference>
<dbReference type="GO" id="GO:0008658">
    <property type="term" value="F:penicillin binding"/>
    <property type="evidence" value="ECO:0007669"/>
    <property type="project" value="InterPro"/>
</dbReference>
<keyword evidence="6" id="KW-0645">Protease</keyword>
<feature type="domain" description="Penicillin-binding protein dimerisation" evidence="15">
    <location>
        <begin position="52"/>
        <end position="239"/>
    </location>
</feature>
<keyword evidence="17" id="KW-1185">Reference proteome</keyword>
<keyword evidence="4" id="KW-1003">Cell membrane</keyword>
<keyword evidence="11" id="KW-1133">Transmembrane helix</keyword>
<keyword evidence="10" id="KW-0573">Peptidoglycan synthesis</keyword>
<dbReference type="AlphaFoldDB" id="A0A6P2BX18"/>
<proteinExistence type="inferred from homology"/>
<accession>A0A6P2BX18</accession>
<sequence length="683" mass="72902">MIPRSRRRLFGLYVISLALLVTLGGRLWYLQVLDTTHYKALAQVNQTRKIVVPAVRGMITDDTGKPFVTNQTKLTVSVDMMQLSQTTKDNGKAVLARLAPLLHMPVKTLTEKVRLCTRGVKQPCWTGSPYQPIPVAENVTSTIALQIMEQPGLFPGITAQLAPVVDYPMPAGANPAQVLGYLQPITQQEMAKEHLPQTGYAGDDLVGQSGLEAQYNTALTGMPGTRTVAVNAAGNVLNTVAEQPAKTGDTLVTSLNAKVQRIAEQALASAIARARAAGNSANQGAAVVETTDGRIVAMASYPDYNPSIWTNGISQQQFKYLFGTASGEPVLNWATQGQYAPGSTFKVTSTAAAVADGFSLNGTYQCPAVFNIGSSKFFNDGEPGQGAMSFRTALIQSCDTVYYELGYQMWQTDNNKANNEPNPHAPIQKMQKMEVEWGFGNPTGIDLPSEATGTIPTRQWLYYMWKDNAHKGQNWCKNGKRDGTYVQQIEYQDCIDGWVWEPGQAAIAAIGQGYVTATPLQLTNAYTALANGGTLYEPRIGEALLSPSGKLVQKIVPPVIRHLPVASETLSYIRSALAGVVTQGTAAGAYAGFPLNQVCVAGKTGTAQIMGKIATSVFASFAPCNNPKLVVVVMLPNAGYGADAAAPAVRQIWDGIYGLEGARKKGAALPGGVLPALPKLAAK</sequence>
<dbReference type="Pfam" id="PF00905">
    <property type="entry name" value="Transpeptidase"/>
    <property type="match status" value="1"/>
</dbReference>
<evidence type="ECO:0000256" key="10">
    <source>
        <dbReference type="ARBA" id="ARBA00022984"/>
    </source>
</evidence>
<keyword evidence="13" id="KW-0961">Cell wall biogenesis/degradation</keyword>
<evidence type="ECO:0000256" key="3">
    <source>
        <dbReference type="ARBA" id="ARBA00007171"/>
    </source>
</evidence>
<keyword evidence="9" id="KW-0133">Cell shape</keyword>